<organism evidence="5 6">
    <name type="scientific">Hanseniaspora osmophila</name>
    <dbReference type="NCBI Taxonomy" id="56408"/>
    <lineage>
        <taxon>Eukaryota</taxon>
        <taxon>Fungi</taxon>
        <taxon>Dikarya</taxon>
        <taxon>Ascomycota</taxon>
        <taxon>Saccharomycotina</taxon>
        <taxon>Saccharomycetes</taxon>
        <taxon>Saccharomycodales</taxon>
        <taxon>Saccharomycodaceae</taxon>
        <taxon>Hanseniaspora</taxon>
    </lineage>
</organism>
<protein>
    <recommendedName>
        <fullName evidence="4">Large ribosomal subunit protein bL34m</fullName>
    </recommendedName>
</protein>
<dbReference type="AlphaFoldDB" id="A0A1E5RV11"/>
<accession>A0A1E5RV11</accession>
<dbReference type="EMBL" id="LPNM01000003">
    <property type="protein sequence ID" value="OEJ90762.1"/>
    <property type="molecule type" value="Genomic_DNA"/>
</dbReference>
<proteinExistence type="inferred from homology"/>
<dbReference type="NCBIfam" id="TIGR01030">
    <property type="entry name" value="rpmH_bact"/>
    <property type="match status" value="1"/>
</dbReference>
<dbReference type="GO" id="GO:0005762">
    <property type="term" value="C:mitochondrial large ribosomal subunit"/>
    <property type="evidence" value="ECO:0007669"/>
    <property type="project" value="TreeGrafter"/>
</dbReference>
<reference evidence="6" key="1">
    <citation type="journal article" date="2016" name="Genome Announc.">
        <title>Genome sequences of three species of Hanseniaspora isolated from spontaneous wine fermentations.</title>
        <authorList>
            <person name="Sternes P.R."/>
            <person name="Lee D."/>
            <person name="Kutyna D.R."/>
            <person name="Borneman A.R."/>
        </authorList>
    </citation>
    <scope>NUCLEOTIDE SEQUENCE [LARGE SCALE GENOMIC DNA]</scope>
    <source>
        <strain evidence="6">AWRI3579</strain>
    </source>
</reference>
<dbReference type="InParanoid" id="A0A1E5RV11"/>
<evidence type="ECO:0000256" key="2">
    <source>
        <dbReference type="ARBA" id="ARBA00022980"/>
    </source>
</evidence>
<dbReference type="FunCoup" id="A0A1E5RV11">
    <property type="interactions" value="181"/>
</dbReference>
<name>A0A1E5RV11_9ASCO</name>
<sequence length="114" mass="12904">MLSPQTRFFSSMLMGSKTSSFTSAHHNSQNLLSATSITSAGTTLESSTNTVRTGSLLFNVGTLLGRRWKTRGNTFQPSVIKRKRKLGFLARNSSTRGRKLLERRKRKGRWYLTY</sequence>
<evidence type="ECO:0000313" key="6">
    <source>
        <dbReference type="Proteomes" id="UP000095728"/>
    </source>
</evidence>
<dbReference type="STRING" id="56408.A0A1E5RV11"/>
<comment type="caution">
    <text evidence="5">The sequence shown here is derived from an EMBL/GenBank/DDBJ whole genome shotgun (WGS) entry which is preliminary data.</text>
</comment>
<evidence type="ECO:0000256" key="1">
    <source>
        <dbReference type="ARBA" id="ARBA00010111"/>
    </source>
</evidence>
<gene>
    <name evidence="5" type="ORF">AWRI3579_g386</name>
</gene>
<evidence type="ECO:0000256" key="3">
    <source>
        <dbReference type="ARBA" id="ARBA00023274"/>
    </source>
</evidence>
<evidence type="ECO:0000313" key="5">
    <source>
        <dbReference type="EMBL" id="OEJ90762.1"/>
    </source>
</evidence>
<keyword evidence="3" id="KW-0687">Ribonucleoprotein</keyword>
<dbReference type="GO" id="GO:0003735">
    <property type="term" value="F:structural constituent of ribosome"/>
    <property type="evidence" value="ECO:0007669"/>
    <property type="project" value="InterPro"/>
</dbReference>
<evidence type="ECO:0000256" key="4">
    <source>
        <dbReference type="ARBA" id="ARBA00035274"/>
    </source>
</evidence>
<dbReference type="GO" id="GO:0006412">
    <property type="term" value="P:translation"/>
    <property type="evidence" value="ECO:0007669"/>
    <property type="project" value="InterPro"/>
</dbReference>
<dbReference type="PANTHER" id="PTHR14503:SF4">
    <property type="entry name" value="LARGE RIBOSOMAL SUBUNIT PROTEIN BL34M"/>
    <property type="match status" value="1"/>
</dbReference>
<keyword evidence="2 5" id="KW-0689">Ribosomal protein</keyword>
<dbReference type="OrthoDB" id="431691at2759"/>
<dbReference type="FunFam" id="1.10.287.3980:FF:000001">
    <property type="entry name" value="Mitochondrial ribosomal protein L34"/>
    <property type="match status" value="1"/>
</dbReference>
<dbReference type="Gene3D" id="1.10.287.3980">
    <property type="match status" value="1"/>
</dbReference>
<comment type="similarity">
    <text evidence="1">Belongs to the bacterial ribosomal protein bL34 family.</text>
</comment>
<dbReference type="Pfam" id="PF00468">
    <property type="entry name" value="Ribosomal_L34"/>
    <property type="match status" value="1"/>
</dbReference>
<dbReference type="HAMAP" id="MF_00391">
    <property type="entry name" value="Ribosomal_bL34"/>
    <property type="match status" value="1"/>
</dbReference>
<dbReference type="InterPro" id="IPR000271">
    <property type="entry name" value="Ribosomal_bL34"/>
</dbReference>
<keyword evidence="6" id="KW-1185">Reference proteome</keyword>
<dbReference type="Proteomes" id="UP000095728">
    <property type="component" value="Unassembled WGS sequence"/>
</dbReference>
<dbReference type="PANTHER" id="PTHR14503">
    <property type="entry name" value="MITOCHONDRIAL RIBOSOMAL PROTEIN 34 FAMILY MEMBER"/>
    <property type="match status" value="1"/>
</dbReference>